<feature type="region of interest" description="Disordered" evidence="3">
    <location>
        <begin position="1018"/>
        <end position="1044"/>
    </location>
</feature>
<dbReference type="Proteomes" id="UP000675881">
    <property type="component" value="Chromosome 5"/>
</dbReference>
<feature type="region of interest" description="Disordered" evidence="3">
    <location>
        <begin position="1207"/>
        <end position="1227"/>
    </location>
</feature>
<feature type="disulfide bond" evidence="2">
    <location>
        <begin position="480"/>
        <end position="489"/>
    </location>
</feature>
<comment type="caution">
    <text evidence="2">Lacks conserved residue(s) required for the propagation of feature annotation.</text>
</comment>
<dbReference type="PANTHER" id="PTHR24033">
    <property type="entry name" value="EGF-LIKE DOMAIN-CONTAINING PROTEIN"/>
    <property type="match status" value="1"/>
</dbReference>
<proteinExistence type="predicted"/>
<dbReference type="SUPFAM" id="SSF49854">
    <property type="entry name" value="Spermadhesin, CUB domain"/>
    <property type="match status" value="1"/>
</dbReference>
<dbReference type="PANTHER" id="PTHR24033:SF232">
    <property type="entry name" value="LAMININ SUBUNIT GAMMA-2-RELATED"/>
    <property type="match status" value="1"/>
</dbReference>
<evidence type="ECO:0000313" key="6">
    <source>
        <dbReference type="Proteomes" id="UP000675881"/>
    </source>
</evidence>
<feature type="compositionally biased region" description="Polar residues" evidence="3">
    <location>
        <begin position="918"/>
        <end position="934"/>
    </location>
</feature>
<feature type="region of interest" description="Disordered" evidence="3">
    <location>
        <begin position="1509"/>
        <end position="1613"/>
    </location>
</feature>
<feature type="compositionally biased region" description="Low complexity" evidence="3">
    <location>
        <begin position="1258"/>
        <end position="1285"/>
    </location>
</feature>
<sequence length="1613" mass="178539">MGWGNIRTCRLVKILGYYLQLSREQNIDCPIDTVFEYGNEAPIYFGSPNYPQIYPANVNCSFTLRAPPGYGIKIEFERFNLESSEDGVCIYDYLKIGSSWMQCGVFRWKYFEFHQSTLDITFISDYSNEFNGYKAKARALKLSSESVQNPQEIDWREVPFKSDCYNRTLTNMSGEFIISASPSDEECFLIISAPTDHRVILNLPKAFDSLNNCSINPLTLYFSTEETLPWCPSSLVLDNYFLSYKSTLIITYKKTSYPPSQTTPLSSRPGLNIELTVFGNIFQRNENCTDSYLEIEDLYQNSSRSRKFCHIDESSQSVSNGRHKFFKDNSQHRLRSYFNVIILRQVTSRLHNDLRFGILAHGTVDPYLRRKVNQLPPLRSCCDDNLCFNGGYCRGFTSSDCVCRGHFVGKHCLETACHNVTCLHGGSCSLTKTGFLCICPTSQFGGRFCEKKLHPCESNPCGGRGICQTKNNAEQFRCQCHLWWTGPRCDRRMKHIPFKPITKRMLEEPFWLGLITVVIVLNILGIGWFIKKHLSDRIERFLFSDEIDSKRSPLVKNIDGFPGSGGSHSHPYDLTPQNSNSSDWLDGPSCSMEASPTLANPLGCSTSGTSKSIFGRLSVRKTSILSFSSNTSSPINGEKKHFSSQEEICCKRSPSPHLKLSNANTESAEEKRLILKKLMTPQSRANSENSFTSLMIKATRSAENIIERANSVSGPSGCGHNSLYQYSMDGFRKDSALSLQIPATVFGGQIASGSGITSVANKKVTFSTVVDQMACSLSGSSSLSDISSLDFDIRRQSSLSKSRKLVRSNRITTSKPPTFCSTKKTRSFPLSYGITSASEDVHESSIESIDSCSPSTLCAVTKEGGVLSINKKPTNHLLKISSADSLISMIRSLTVNRNAVSTPSSPQLSNDGGDWGNEETTNSDTKNPSISSHGSLKLHRDSGSLHQIQVEVVNHQPSDKKDNLVNSAGNISVTASTTSPSNAAQSITLEVPNFQYGQLLSPIKELPSPLPTPIQTPIPSPLPHHRPVVSSRRNSSAGGEEEETTFMIPVVPPIVVTSHFDDNDVEEEDSKVLLNDQKELSNNPVIIMTSATSSPPRILKDVHPAIVISSPNSNSEEEIEEDILNKKRPRKFARPLIKQQGVEFPFDSSPRSRSQSIEIKSVENENKNWNQVTIGSPPIKRAAEKSGLLPLDLLGKTPIITITPSNEHDEEKVTNKAPTIHHPPSSSYGLKILNPSLNNNYLSPYSQFSDYGSIRTTSDSNLSSSGYSSMASPSPSRSGSLNPLSENEELHHYGLGHLKNIAVKRANQLSLRKGVSVDSESSETQPLEENDGGKTLQQFIRDRRMSFIRTDSETTDEMFLSESLHTELTNLPLDESISSLNISDIPNTILGGKKENVESAERQSTIPEIEIEPSTPVSSFPSLPTSFEHKIEDDTKKIMDHSSSLQNISAFFKSNNYFGTKKGLNRNCSSTGCLIPQVYSLDSGKSSSSKPRRRYLIGGRRVVSEGKIDLSSSDESIQSNNSSQTWDGRLAPDSFLSSSDETDSSTTDTITNSSVKTSSSSSPSIANSPLESKSSLLPVPRSKKQRNKLKKKKRKHNRTIKHSSVEENSLIVS</sequence>
<dbReference type="SMART" id="SM00042">
    <property type="entry name" value="CUB"/>
    <property type="match status" value="1"/>
</dbReference>
<feature type="compositionally biased region" description="Low complexity" evidence="3">
    <location>
        <begin position="1509"/>
        <end position="1524"/>
    </location>
</feature>
<organism evidence="5 6">
    <name type="scientific">Lepeophtheirus salmonis</name>
    <name type="common">Salmon louse</name>
    <name type="synonym">Caligus salmonis</name>
    <dbReference type="NCBI Taxonomy" id="72036"/>
    <lineage>
        <taxon>Eukaryota</taxon>
        <taxon>Metazoa</taxon>
        <taxon>Ecdysozoa</taxon>
        <taxon>Arthropoda</taxon>
        <taxon>Crustacea</taxon>
        <taxon>Multicrustacea</taxon>
        <taxon>Hexanauplia</taxon>
        <taxon>Copepoda</taxon>
        <taxon>Siphonostomatoida</taxon>
        <taxon>Caligidae</taxon>
        <taxon>Lepeophtheirus</taxon>
    </lineage>
</organism>
<feature type="compositionally biased region" description="Polar residues" evidence="3">
    <location>
        <begin position="898"/>
        <end position="910"/>
    </location>
</feature>
<dbReference type="PROSITE" id="PS01180">
    <property type="entry name" value="CUB"/>
    <property type="match status" value="1"/>
</dbReference>
<feature type="disulfide bond" evidence="2">
    <location>
        <begin position="461"/>
        <end position="478"/>
    </location>
</feature>
<dbReference type="Gene3D" id="2.10.25.10">
    <property type="entry name" value="Laminin"/>
    <property type="match status" value="2"/>
</dbReference>
<evidence type="ECO:0000256" key="3">
    <source>
        <dbReference type="SAM" id="MobiDB-lite"/>
    </source>
</evidence>
<feature type="region of interest" description="Disordered" evidence="3">
    <location>
        <begin position="1257"/>
        <end position="1285"/>
    </location>
</feature>
<evidence type="ECO:0000256" key="1">
    <source>
        <dbReference type="ARBA" id="ARBA00023157"/>
    </source>
</evidence>
<feature type="region of interest" description="Disordered" evidence="3">
    <location>
        <begin position="566"/>
        <end position="586"/>
    </location>
</feature>
<dbReference type="PROSITE" id="PS00022">
    <property type="entry name" value="EGF_1"/>
    <property type="match status" value="1"/>
</dbReference>
<dbReference type="SUPFAM" id="SSF57196">
    <property type="entry name" value="EGF/Laminin"/>
    <property type="match status" value="1"/>
</dbReference>
<evidence type="ECO:0000256" key="4">
    <source>
        <dbReference type="SAM" id="Phobius"/>
    </source>
</evidence>
<keyword evidence="2" id="KW-0245">EGF-like domain</keyword>
<dbReference type="PROSITE" id="PS50026">
    <property type="entry name" value="EGF_3"/>
    <property type="match status" value="2"/>
</dbReference>
<keyword evidence="4" id="KW-0812">Transmembrane</keyword>
<dbReference type="InterPro" id="IPR051830">
    <property type="entry name" value="NOTCH_homolog"/>
</dbReference>
<feature type="region of interest" description="Disordered" evidence="3">
    <location>
        <begin position="898"/>
        <end position="938"/>
    </location>
</feature>
<dbReference type="InterPro" id="IPR035914">
    <property type="entry name" value="Sperma_CUB_dom_sf"/>
</dbReference>
<keyword evidence="1 2" id="KW-1015">Disulfide bond</keyword>
<dbReference type="Gene3D" id="2.60.120.290">
    <property type="entry name" value="Spermadhesin, CUB domain"/>
    <property type="match status" value="1"/>
</dbReference>
<dbReference type="CDD" id="cd00054">
    <property type="entry name" value="EGF_CA"/>
    <property type="match status" value="2"/>
</dbReference>
<dbReference type="Pfam" id="PF00431">
    <property type="entry name" value="CUB"/>
    <property type="match status" value="1"/>
</dbReference>
<dbReference type="InterPro" id="IPR000859">
    <property type="entry name" value="CUB_dom"/>
</dbReference>
<dbReference type="InterPro" id="IPR000742">
    <property type="entry name" value="EGF"/>
</dbReference>
<feature type="compositionally biased region" description="Low complexity" evidence="3">
    <location>
        <begin position="1533"/>
        <end position="1572"/>
    </location>
</feature>
<keyword evidence="4" id="KW-1133">Transmembrane helix</keyword>
<feature type="compositionally biased region" description="Basic residues" evidence="3">
    <location>
        <begin position="1581"/>
        <end position="1601"/>
    </location>
</feature>
<name>A0A7R8CZQ3_LEPSM</name>
<dbReference type="CDD" id="cd00041">
    <property type="entry name" value="CUB"/>
    <property type="match status" value="1"/>
</dbReference>
<evidence type="ECO:0000256" key="2">
    <source>
        <dbReference type="PROSITE-ProRule" id="PRU00076"/>
    </source>
</evidence>
<dbReference type="EMBL" id="HG994584">
    <property type="protein sequence ID" value="CAF2952482.1"/>
    <property type="molecule type" value="Genomic_DNA"/>
</dbReference>
<gene>
    <name evidence="5" type="ORF">LSAA_9627</name>
</gene>
<reference evidence="5" key="1">
    <citation type="submission" date="2021-02" db="EMBL/GenBank/DDBJ databases">
        <authorList>
            <person name="Bekaert M."/>
        </authorList>
    </citation>
    <scope>NUCLEOTIDE SEQUENCE</scope>
    <source>
        <strain evidence="5">IoA-00</strain>
    </source>
</reference>
<dbReference type="OrthoDB" id="418245at2759"/>
<accession>A0A7R8CZQ3</accession>
<keyword evidence="4" id="KW-0472">Membrane</keyword>
<protein>
    <submittedName>
        <fullName evidence="5">(salmon louse) hypothetical protein</fullName>
    </submittedName>
</protein>
<evidence type="ECO:0000313" key="5">
    <source>
        <dbReference type="EMBL" id="CAF2952482.1"/>
    </source>
</evidence>
<dbReference type="SMART" id="SM00181">
    <property type="entry name" value="EGF"/>
    <property type="match status" value="3"/>
</dbReference>
<feature type="transmembrane region" description="Helical" evidence="4">
    <location>
        <begin position="510"/>
        <end position="530"/>
    </location>
</feature>
<keyword evidence="6" id="KW-1185">Reference proteome</keyword>